<gene>
    <name evidence="12" type="primary">argB</name>
    <name evidence="13" type="synonym">argJ</name>
    <name evidence="15" type="ORF">AMYX_04370</name>
</gene>
<evidence type="ECO:0000256" key="7">
    <source>
        <dbReference type="ARBA" id="ARBA00022741"/>
    </source>
</evidence>
<feature type="binding site" evidence="13">
    <location>
        <position position="167"/>
    </location>
    <ligand>
        <name>substrate</name>
    </ligand>
</feature>
<dbReference type="InterPro" id="IPR002813">
    <property type="entry name" value="Arg_biosynth_ArgJ"/>
</dbReference>
<dbReference type="SUPFAM" id="SSF53633">
    <property type="entry name" value="Carbamate kinase-like"/>
    <property type="match status" value="1"/>
</dbReference>
<evidence type="ECO:0000256" key="5">
    <source>
        <dbReference type="ARBA" id="ARBA00022605"/>
    </source>
</evidence>
<comment type="subunit">
    <text evidence="3 13">Heterotetramer of two alpha and two beta chains.</text>
</comment>
<dbReference type="InterPro" id="IPR016117">
    <property type="entry name" value="ArgJ-like_dom_sf"/>
</dbReference>
<reference evidence="16" key="1">
    <citation type="journal article" date="2020" name="Appl. Environ. Microbiol.">
        <title>Diazotrophic Anaeromyxobacter Isolates from Soils.</title>
        <authorList>
            <person name="Masuda Y."/>
            <person name="Yamanaka H."/>
            <person name="Xu Z.X."/>
            <person name="Shiratori Y."/>
            <person name="Aono T."/>
            <person name="Amachi S."/>
            <person name="Senoo K."/>
            <person name="Itoh H."/>
        </authorList>
    </citation>
    <scope>NUCLEOTIDE SEQUENCE [LARGE SCALE GENOMIC DNA]</scope>
    <source>
        <strain evidence="16">R267</strain>
    </source>
</reference>
<evidence type="ECO:0000256" key="4">
    <source>
        <dbReference type="ARBA" id="ARBA00022571"/>
    </source>
</evidence>
<dbReference type="EC" id="2.3.1.1" evidence="13"/>
<feature type="binding site" evidence="13">
    <location>
        <position position="178"/>
    </location>
    <ligand>
        <name>substrate</name>
    </ligand>
</feature>
<comment type="pathway">
    <text evidence="13">Amino-acid biosynthesis; L-arginine biosynthesis; N(2)-acetyl-L-ornithine from L-glutamate: step 1/4.</text>
</comment>
<evidence type="ECO:0000256" key="10">
    <source>
        <dbReference type="ARBA" id="ARBA00022840"/>
    </source>
</evidence>
<dbReference type="Gene3D" id="3.10.20.340">
    <property type="entry name" value="ArgJ beta chain, C-terminal domain"/>
    <property type="match status" value="1"/>
</dbReference>
<feature type="binding site" evidence="13">
    <location>
        <position position="390"/>
    </location>
    <ligand>
        <name>substrate</name>
    </ligand>
</feature>
<dbReference type="FunFam" id="3.40.1160.10:FF:000004">
    <property type="entry name" value="Acetylglutamate kinase"/>
    <property type="match status" value="1"/>
</dbReference>
<dbReference type="GO" id="GO:0042450">
    <property type="term" value="P:L-arginine biosynthetic process via ornithine"/>
    <property type="evidence" value="ECO:0007669"/>
    <property type="project" value="UniProtKB-UniRule"/>
</dbReference>
<dbReference type="GO" id="GO:0004042">
    <property type="term" value="F:L-glutamate N-acetyltransferase activity"/>
    <property type="evidence" value="ECO:0007669"/>
    <property type="project" value="UniProtKB-UniRule"/>
</dbReference>
<dbReference type="EMBL" id="BJTG01000001">
    <property type="protein sequence ID" value="GEJ55696.1"/>
    <property type="molecule type" value="Genomic_DNA"/>
</dbReference>
<evidence type="ECO:0000256" key="8">
    <source>
        <dbReference type="ARBA" id="ARBA00022777"/>
    </source>
</evidence>
<evidence type="ECO:0000313" key="16">
    <source>
        <dbReference type="Proteomes" id="UP000503640"/>
    </source>
</evidence>
<keyword evidence="9 13" id="KW-0068">Autocatalytic cleavage</keyword>
<dbReference type="PRINTS" id="PR00474">
    <property type="entry name" value="GLU5KINASE"/>
</dbReference>
<keyword evidence="4 12" id="KW-0055">Arginine biosynthesis</keyword>
<dbReference type="InterPro" id="IPR036393">
    <property type="entry name" value="AceGlu_kinase-like_sf"/>
</dbReference>
<dbReference type="HAMAP" id="MF_00082">
    <property type="entry name" value="ArgB"/>
    <property type="match status" value="1"/>
</dbReference>
<evidence type="ECO:0000256" key="12">
    <source>
        <dbReference type="HAMAP-Rule" id="MF_00082"/>
    </source>
</evidence>
<dbReference type="RefSeq" id="WP_176062477.1">
    <property type="nucleotide sequence ID" value="NZ_BJTG01000001.1"/>
</dbReference>
<evidence type="ECO:0000256" key="9">
    <source>
        <dbReference type="ARBA" id="ARBA00022813"/>
    </source>
</evidence>
<comment type="caution">
    <text evidence="12">Lacks conserved residue(s) required for the propagation of feature annotation.</text>
</comment>
<organism evidence="15 16">
    <name type="scientific">Anaeromyxobacter diazotrophicus</name>
    <dbReference type="NCBI Taxonomy" id="2590199"/>
    <lineage>
        <taxon>Bacteria</taxon>
        <taxon>Pseudomonadati</taxon>
        <taxon>Myxococcota</taxon>
        <taxon>Myxococcia</taxon>
        <taxon>Myxococcales</taxon>
        <taxon>Cystobacterineae</taxon>
        <taxon>Anaeromyxobacteraceae</taxon>
        <taxon>Anaeromyxobacter</taxon>
    </lineage>
</organism>
<comment type="catalytic activity">
    <reaction evidence="13">
        <text>N(2)-acetyl-L-ornithine + L-glutamate = N-acetyl-L-glutamate + L-ornithine</text>
        <dbReference type="Rhea" id="RHEA:15349"/>
        <dbReference type="ChEBI" id="CHEBI:29985"/>
        <dbReference type="ChEBI" id="CHEBI:44337"/>
        <dbReference type="ChEBI" id="CHEBI:46911"/>
        <dbReference type="ChEBI" id="CHEBI:57805"/>
        <dbReference type="EC" id="2.3.1.35"/>
    </reaction>
</comment>
<comment type="subcellular location">
    <subcellularLocation>
        <location evidence="12">Cytoplasm</location>
    </subcellularLocation>
</comment>
<dbReference type="InterPro" id="IPR001057">
    <property type="entry name" value="Glu/AcGlu_kinase"/>
</dbReference>
<evidence type="ECO:0000256" key="3">
    <source>
        <dbReference type="ARBA" id="ARBA00011475"/>
    </source>
</evidence>
<keyword evidence="10 12" id="KW-0067">ATP-binding</keyword>
<dbReference type="Proteomes" id="UP000503640">
    <property type="component" value="Unassembled WGS sequence"/>
</dbReference>
<evidence type="ECO:0000256" key="11">
    <source>
        <dbReference type="ARBA" id="ARBA00023315"/>
    </source>
</evidence>
<feature type="site" description="Transition state stabilizer" evidence="12">
    <location>
        <position position="441"/>
    </location>
</feature>
<dbReference type="Gene3D" id="3.40.1160.10">
    <property type="entry name" value="Acetylglutamate kinase-like"/>
    <property type="match status" value="1"/>
</dbReference>
<evidence type="ECO:0000259" key="14">
    <source>
        <dbReference type="Pfam" id="PF00696"/>
    </source>
</evidence>
<keyword evidence="13" id="KW-0511">Multifunctional enzyme</keyword>
<proteinExistence type="inferred from homology"/>
<evidence type="ECO:0000313" key="15">
    <source>
        <dbReference type="EMBL" id="GEJ55696.1"/>
    </source>
</evidence>
<feature type="chain" id="PRO_5029986720" description="Arginine biosynthesis bifunctional protein ArgJ beta chain" evidence="13">
    <location>
        <begin position="178"/>
        <end position="705"/>
    </location>
</feature>
<feature type="site" description="Involved in the stabilization of negative charge on the oxyanion by the formation of the oxyanion hole" evidence="13">
    <location>
        <position position="106"/>
    </location>
</feature>
<feature type="site" description="Involved in the stabilization of negative charge on the oxyanion by the formation of the oxyanion hole" evidence="13">
    <location>
        <position position="105"/>
    </location>
</feature>
<accession>A0A7I9VH27</accession>
<dbReference type="GO" id="GO:0003991">
    <property type="term" value="F:acetylglutamate kinase activity"/>
    <property type="evidence" value="ECO:0007669"/>
    <property type="project" value="UniProtKB-UniRule"/>
</dbReference>
<keyword evidence="16" id="KW-1185">Reference proteome</keyword>
<evidence type="ECO:0000256" key="6">
    <source>
        <dbReference type="ARBA" id="ARBA00022679"/>
    </source>
</evidence>
<dbReference type="EC" id="2.3.1.35" evidence="13"/>
<keyword evidence="6 12" id="KW-0808">Transferase</keyword>
<dbReference type="CDD" id="cd04250">
    <property type="entry name" value="AAK_NAGK-C"/>
    <property type="match status" value="1"/>
</dbReference>
<feature type="site" description="Transition state stabilizer" evidence="12">
    <location>
        <position position="656"/>
    </location>
</feature>
<feature type="binding site" evidence="13">
    <location>
        <position position="141"/>
    </location>
    <ligand>
        <name>substrate</name>
    </ligand>
</feature>
<keyword evidence="11 13" id="KW-0012">Acyltransferase</keyword>
<comment type="catalytic activity">
    <reaction evidence="12">
        <text>N-acetyl-L-glutamate + ATP = N-acetyl-L-glutamyl 5-phosphate + ADP</text>
        <dbReference type="Rhea" id="RHEA:14629"/>
        <dbReference type="ChEBI" id="CHEBI:30616"/>
        <dbReference type="ChEBI" id="CHEBI:44337"/>
        <dbReference type="ChEBI" id="CHEBI:57936"/>
        <dbReference type="ChEBI" id="CHEBI:456216"/>
        <dbReference type="EC" id="2.7.2.8"/>
    </reaction>
</comment>
<dbReference type="NCBIfam" id="TIGR00120">
    <property type="entry name" value="ArgJ"/>
    <property type="match status" value="1"/>
</dbReference>
<feature type="binding site" evidence="13">
    <location>
        <position position="395"/>
    </location>
    <ligand>
        <name>substrate</name>
    </ligand>
</feature>
<dbReference type="SUPFAM" id="SSF56266">
    <property type="entry name" value="DmpA/ArgJ-like"/>
    <property type="match status" value="1"/>
</dbReference>
<keyword evidence="12" id="KW-0963">Cytoplasm</keyword>
<keyword evidence="8 12" id="KW-0418">Kinase</keyword>
<dbReference type="InterPro" id="IPR037528">
    <property type="entry name" value="ArgB"/>
</dbReference>
<evidence type="ECO:0000256" key="1">
    <source>
        <dbReference type="ARBA" id="ARBA00004828"/>
    </source>
</evidence>
<keyword evidence="7 12" id="KW-0547">Nucleotide-binding</keyword>
<feature type="chain" id="PRO_5029986719" description="Arginine biosynthesis bifunctional protein ArgJ alpha chain" evidence="13">
    <location>
        <begin position="1"/>
        <end position="177"/>
    </location>
</feature>
<feature type="site" description="Cleavage; by autolysis" evidence="13">
    <location>
        <begin position="177"/>
        <end position="178"/>
    </location>
</feature>
<dbReference type="GO" id="GO:0004358">
    <property type="term" value="F:L-glutamate N-acetyltransferase activity, acting on acetyl-L-ornithine as donor"/>
    <property type="evidence" value="ECO:0007669"/>
    <property type="project" value="UniProtKB-UniRule"/>
</dbReference>
<dbReference type="InterPro" id="IPR004662">
    <property type="entry name" value="AcgluKinase_fam"/>
</dbReference>
<comment type="similarity">
    <text evidence="12">Belongs to the acetylglutamate kinase family. ArgB subfamily.</text>
</comment>
<comment type="function">
    <text evidence="12">Catalyzes the ATP-dependent phosphorylation of N-acetyl-L-glutamate.</text>
</comment>
<comment type="caution">
    <text evidence="15">The sequence shown here is derived from an EMBL/GenBank/DDBJ whole genome shotgun (WGS) entry which is preliminary data.</text>
</comment>
<comment type="pathway">
    <text evidence="1 12">Amino-acid biosynthesis; L-arginine biosynthesis; N(2)-acetyl-L-ornithine from L-glutamate: step 2/4.</text>
</comment>
<sequence>MKIPKGFRFAGAAAGLKPQRRDVALVVSDVPAAAAGVFTRNRAAAAPVLDARPRVPAEGMRAVLANSGNANALTGPGGLDDVSVLRSAVADALGIQKRAVLTASTGVIGQRLPAMKILAALPGLVDGLGDHAELAAEAIITTDTRAKMTAREVVLGGKAATVSAICKGSGMVAPQLATVMCLVVTDAAVTPRALQELLARAVTKTFNMVNVDGDMSTNDTVLALANGLAGNPRIADPGPDLDVLEAAVTDLCGELARAVAADGEGATRMVEVVVTGAPSEEAARDCATSIAGSPLVKAALFGADPNWGRVLATVGARAGSRGWPIDPYRARVALQGVTVFDKGAPVEFEREALKARLRETRVDLAVALADGEASATAWGCDLSYDYVRINADYSSMIVQKPDGMLAKEERVANYSPAFKRTLLVEALKYISAFSGQIAVVKYGGAAMVKESLKEAFAEDVALLKRVGLKPVVVHGGALEINRTLERLGERSEFVDGLRVTDAAALPIIEMVLTGKVNQELVALLNARDSGAVGLSGKDGRLLEARRLVHESGRDLGQVGEVTAVNTEFLRMLLDKDYVPVISPIGLGPGGESLSINADDVAAHVAAALGAKKLIYLTDVPGLLESAPDGELVRQVTDEDLRRRLAAGSITGGMKIKAYSILEALSGGVERVHILDGRQPHTVIAELFTDRGVGTLVQPQPAAPAA</sequence>
<dbReference type="PANTHER" id="PTHR23100:SF0">
    <property type="entry name" value="ARGININE BIOSYNTHESIS BIFUNCTIONAL PROTEIN ARGJ, MITOCHONDRIAL"/>
    <property type="match status" value="1"/>
</dbReference>
<dbReference type="HAMAP" id="MF_01106">
    <property type="entry name" value="ArgJ"/>
    <property type="match status" value="1"/>
</dbReference>
<evidence type="ECO:0000256" key="2">
    <source>
        <dbReference type="ARBA" id="ARBA00006774"/>
    </source>
</evidence>
<name>A0A7I9VH27_9BACT</name>
<feature type="binding site" evidence="12">
    <location>
        <position position="498"/>
    </location>
    <ligand>
        <name>substrate</name>
    </ligand>
</feature>
<evidence type="ECO:0000256" key="13">
    <source>
        <dbReference type="HAMAP-Rule" id="MF_01106"/>
    </source>
</evidence>
<dbReference type="NCBIfam" id="TIGR00761">
    <property type="entry name" value="argB"/>
    <property type="match status" value="1"/>
</dbReference>
<feature type="binding site" evidence="13">
    <location>
        <position position="264"/>
    </location>
    <ligand>
        <name>substrate</name>
    </ligand>
</feature>
<feature type="active site" description="Nucleophile" evidence="13">
    <location>
        <position position="178"/>
    </location>
</feature>
<dbReference type="GO" id="GO:0005524">
    <property type="term" value="F:ATP binding"/>
    <property type="evidence" value="ECO:0007669"/>
    <property type="project" value="UniProtKB-UniRule"/>
</dbReference>
<dbReference type="NCBIfam" id="NF003802">
    <property type="entry name" value="PRK05388.1"/>
    <property type="match status" value="1"/>
</dbReference>
<dbReference type="InterPro" id="IPR041727">
    <property type="entry name" value="NAGK-C"/>
</dbReference>
<dbReference type="GO" id="GO:0005737">
    <property type="term" value="C:cytoplasm"/>
    <property type="evidence" value="ECO:0007669"/>
    <property type="project" value="UniProtKB-SubCell"/>
</dbReference>
<keyword evidence="5 12" id="KW-0028">Amino-acid biosynthesis</keyword>
<dbReference type="InterPro" id="IPR042195">
    <property type="entry name" value="ArgJ_beta_C"/>
</dbReference>
<dbReference type="AlphaFoldDB" id="A0A7I9VH27"/>
<comment type="similarity">
    <text evidence="2 13">Belongs to the ArgJ family.</text>
</comment>
<feature type="binding site" evidence="12">
    <location>
        <begin position="476"/>
        <end position="477"/>
    </location>
    <ligand>
        <name>substrate</name>
    </ligand>
</feature>
<dbReference type="PANTHER" id="PTHR23100">
    <property type="entry name" value="ARGININE BIOSYNTHESIS BIFUNCTIONAL PROTEIN ARGJ"/>
    <property type="match status" value="1"/>
</dbReference>
<dbReference type="Gene3D" id="3.60.70.12">
    <property type="entry name" value="L-amino peptidase D-ALA esterase/amidase"/>
    <property type="match status" value="1"/>
</dbReference>
<dbReference type="Pfam" id="PF00696">
    <property type="entry name" value="AA_kinase"/>
    <property type="match status" value="1"/>
</dbReference>
<comment type="function">
    <text evidence="13">Catalyzes two activities which are involved in the cyclic version of arginine biosynthesis: the synthesis of N-acetylglutamate from glutamate and acetyl-CoA as the acetyl donor, and of ornithine by transacetylation between N(2)-acetylornithine and glutamate.</text>
</comment>
<dbReference type="CDD" id="cd02152">
    <property type="entry name" value="OAT"/>
    <property type="match status" value="1"/>
</dbReference>
<protein>
    <recommendedName>
        <fullName evidence="13">Arginine biosynthesis bifunctional protein ArgJ</fullName>
    </recommendedName>
    <domain>
        <recommendedName>
            <fullName evidence="13">Glutamate N-acetyltransferase</fullName>
            <ecNumber evidence="13">2.3.1.35</ecNumber>
        </recommendedName>
        <alternativeName>
            <fullName evidence="13">Ornithine acetyltransferase</fullName>
            <shortName evidence="13">OATase</shortName>
        </alternativeName>
        <alternativeName>
            <fullName evidence="13">Ornithine transacetylase</fullName>
        </alternativeName>
    </domain>
    <domain>
        <recommendedName>
            <fullName evidence="13">Amino-acid acetyltransferase</fullName>
            <ecNumber evidence="13">2.3.1.1</ecNumber>
        </recommendedName>
        <alternativeName>
            <fullName evidence="13">N-acetylglutamate synthase</fullName>
            <shortName evidence="13">AGSase</shortName>
        </alternativeName>
    </domain>
    <component>
        <recommendedName>
            <fullName evidence="13">Arginine biosynthesis bifunctional protein ArgJ alpha chain</fullName>
        </recommendedName>
    </component>
    <component>
        <recommendedName>
            <fullName evidence="13">Arginine biosynthesis bifunctional protein ArgJ beta chain</fullName>
        </recommendedName>
    </component>
</protein>
<comment type="pathway">
    <text evidence="13">Amino-acid biosynthesis; L-arginine biosynthesis; L-ornithine and N-acetyl-L-glutamate from L-glutamate and N(2)-acetyl-L-ornithine (cyclic): step 1/1.</text>
</comment>
<comment type="catalytic activity">
    <reaction evidence="13">
        <text>L-glutamate + acetyl-CoA = N-acetyl-L-glutamate + CoA + H(+)</text>
        <dbReference type="Rhea" id="RHEA:24292"/>
        <dbReference type="ChEBI" id="CHEBI:15378"/>
        <dbReference type="ChEBI" id="CHEBI:29985"/>
        <dbReference type="ChEBI" id="CHEBI:44337"/>
        <dbReference type="ChEBI" id="CHEBI:57287"/>
        <dbReference type="ChEBI" id="CHEBI:57288"/>
        <dbReference type="EC" id="2.3.1.1"/>
    </reaction>
</comment>
<dbReference type="InterPro" id="IPR001048">
    <property type="entry name" value="Asp/Glu/Uridylate_kinase"/>
</dbReference>
<dbReference type="UniPathway" id="UPA00068">
    <property type="reaction ID" value="UER00106"/>
</dbReference>
<dbReference type="Pfam" id="PF01960">
    <property type="entry name" value="ArgJ"/>
    <property type="match status" value="1"/>
</dbReference>
<dbReference type="GO" id="GO:0006592">
    <property type="term" value="P:ornithine biosynthetic process"/>
    <property type="evidence" value="ECO:0007669"/>
    <property type="project" value="TreeGrafter"/>
</dbReference>
<feature type="domain" description="Aspartate/glutamate/uridylate kinase" evidence="14">
    <location>
        <begin position="437"/>
        <end position="675"/>
    </location>
</feature>